<dbReference type="Gene3D" id="3.40.720.10">
    <property type="entry name" value="Alkaline Phosphatase, subunit A"/>
    <property type="match status" value="1"/>
</dbReference>
<dbReference type="EMBL" id="JBHUOK010000030">
    <property type="protein sequence ID" value="MFD2790764.1"/>
    <property type="molecule type" value="Genomic_DNA"/>
</dbReference>
<sequence length="539" mass="61291">MKNYTNQGVTISRYLIFVLISFISCKTQKEIESEQEHRPNILFAIADDQSFPYASAYGTSGIKTPSFDKVAKDGVLFTNAFVAAPQCSPSRAAILTGKNIWQIEEAGTHGSYFPKKHPVFTDLLAGVGYKTGFTGKPWGPGNWKDAGWLQNPVGQEFNEKMMSSVPANGMALKDYYGNFVDFFRQKEKGQPFFFWYGGHEPHRAYEEGSGVKAGKILEESAVPAFLPDHELIRSDVADYVLEIEWFDAHLGKMIQFLEEQGELENTIIVVTADNGMPFPSAKANLQEYGTHVPLAICWPSKMKGNRVVEDLVALIDMAPTFLELAKVVKVPEMTGKSLSKLLIPVPDVQPKKHREFVLTGRERHTHARPDNLGYPARAIRTQDYLYVRNFKPHLWPAGDPVPFTQKTQATTQGFKPLWPGFHDVDDSPSKLFLMEQQSEYPRHYNLAYDKRPSEQLYDIRKDPGCVNNVAQEPEYEEIRMDLKTKLEIELKRQGDPRVLGYGNIFDSYPRMSIMRQFDGFNERGEYNLDYIQEGQVKIE</sequence>
<reference evidence="3" key="1">
    <citation type="journal article" date="2019" name="Int. J. Syst. Evol. Microbiol.">
        <title>The Global Catalogue of Microorganisms (GCM) 10K type strain sequencing project: providing services to taxonomists for standard genome sequencing and annotation.</title>
        <authorList>
            <consortium name="The Broad Institute Genomics Platform"/>
            <consortium name="The Broad Institute Genome Sequencing Center for Infectious Disease"/>
            <person name="Wu L."/>
            <person name="Ma J."/>
        </authorList>
    </citation>
    <scope>NUCLEOTIDE SEQUENCE [LARGE SCALE GENOMIC DNA]</scope>
    <source>
        <strain evidence="3">KCTC 52924</strain>
    </source>
</reference>
<dbReference type="RefSeq" id="WP_251806537.1">
    <property type="nucleotide sequence ID" value="NZ_CP166679.1"/>
</dbReference>
<evidence type="ECO:0000313" key="3">
    <source>
        <dbReference type="Proteomes" id="UP001597532"/>
    </source>
</evidence>
<gene>
    <name evidence="2" type="ORF">ACFS1K_13400</name>
</gene>
<dbReference type="InterPro" id="IPR052701">
    <property type="entry name" value="GAG_Ulvan_Degrading_Sulfatases"/>
</dbReference>
<comment type="caution">
    <text evidence="2">The sequence shown here is derived from an EMBL/GenBank/DDBJ whole genome shotgun (WGS) entry which is preliminary data.</text>
</comment>
<dbReference type="InterPro" id="IPR017850">
    <property type="entry name" value="Alkaline_phosphatase_core_sf"/>
</dbReference>
<dbReference type="PANTHER" id="PTHR43751:SF1">
    <property type="entry name" value="SULFATASE ATSG-RELATED"/>
    <property type="match status" value="1"/>
</dbReference>
<accession>A0ABW5VGE3</accession>
<evidence type="ECO:0000313" key="2">
    <source>
        <dbReference type="EMBL" id="MFD2790764.1"/>
    </source>
</evidence>
<proteinExistence type="predicted"/>
<dbReference type="Proteomes" id="UP001597532">
    <property type="component" value="Unassembled WGS sequence"/>
</dbReference>
<dbReference type="PANTHER" id="PTHR43751">
    <property type="entry name" value="SULFATASE"/>
    <property type="match status" value="1"/>
</dbReference>
<name>A0ABW5VGE3_9FLAO</name>
<feature type="domain" description="Sulfatase N-terminal" evidence="1">
    <location>
        <begin position="39"/>
        <end position="326"/>
    </location>
</feature>
<protein>
    <submittedName>
        <fullName evidence="2">Sulfatase</fullName>
    </submittedName>
</protein>
<organism evidence="2 3">
    <name type="scientific">Arenibacter antarcticus</name>
    <dbReference type="NCBI Taxonomy" id="2040469"/>
    <lineage>
        <taxon>Bacteria</taxon>
        <taxon>Pseudomonadati</taxon>
        <taxon>Bacteroidota</taxon>
        <taxon>Flavobacteriia</taxon>
        <taxon>Flavobacteriales</taxon>
        <taxon>Flavobacteriaceae</taxon>
        <taxon>Arenibacter</taxon>
    </lineage>
</organism>
<dbReference type="SUPFAM" id="SSF53649">
    <property type="entry name" value="Alkaline phosphatase-like"/>
    <property type="match status" value="1"/>
</dbReference>
<dbReference type="InterPro" id="IPR000917">
    <property type="entry name" value="Sulfatase_N"/>
</dbReference>
<evidence type="ECO:0000259" key="1">
    <source>
        <dbReference type="Pfam" id="PF00884"/>
    </source>
</evidence>
<dbReference type="Pfam" id="PF00884">
    <property type="entry name" value="Sulfatase"/>
    <property type="match status" value="1"/>
</dbReference>
<keyword evidence="3" id="KW-1185">Reference proteome</keyword>
<dbReference type="CDD" id="cd16027">
    <property type="entry name" value="SGSH"/>
    <property type="match status" value="1"/>
</dbReference>
<dbReference type="PROSITE" id="PS51257">
    <property type="entry name" value="PROKAR_LIPOPROTEIN"/>
    <property type="match status" value="1"/>
</dbReference>